<evidence type="ECO:0008006" key="3">
    <source>
        <dbReference type="Google" id="ProtNLM"/>
    </source>
</evidence>
<name>A0A415H0Y0_9FIRM</name>
<sequence>MVWACNYDNSNILGERNPLKIYSDSTNKYQTNIIQMVWACNYDNSNILGERNPLKIYSDSTNLKNVIHKYLKELQEISKDKKNWQSLSIRYDTNGIATVSPLNYDLYDGLAGIALLFCAAYKNGFVNEEAIIDRVETCMTDLYKNYPWKGNWSVFHGRFSYIRYWWLKQSITYIRYWWLKQSIIDTTNKKFKANLFEICEELMNELVTNKYLPCDYIGGLAGIISFLVDIYNKQDEVRYKIKKCNS</sequence>
<accession>A0A415H0Y0</accession>
<dbReference type="Proteomes" id="UP000284152">
    <property type="component" value="Unassembled WGS sequence"/>
</dbReference>
<dbReference type="InterPro" id="IPR012341">
    <property type="entry name" value="6hp_glycosidase-like_sf"/>
</dbReference>
<dbReference type="Gene3D" id="1.50.10.10">
    <property type="match status" value="1"/>
</dbReference>
<proteinExistence type="predicted"/>
<protein>
    <recommendedName>
        <fullName evidence="3">DUF2264 domain-containing protein</fullName>
    </recommendedName>
</protein>
<dbReference type="AlphaFoldDB" id="A0A415H0Y0"/>
<dbReference type="GO" id="GO:0005975">
    <property type="term" value="P:carbohydrate metabolic process"/>
    <property type="evidence" value="ECO:0007669"/>
    <property type="project" value="InterPro"/>
</dbReference>
<evidence type="ECO:0000313" key="1">
    <source>
        <dbReference type="EMBL" id="RHK59118.1"/>
    </source>
</evidence>
<dbReference type="InterPro" id="IPR007822">
    <property type="entry name" value="LANC-like"/>
</dbReference>
<reference evidence="1 2" key="1">
    <citation type="submission" date="2018-08" db="EMBL/GenBank/DDBJ databases">
        <title>A genome reference for cultivated species of the human gut microbiota.</title>
        <authorList>
            <person name="Zou Y."/>
            <person name="Xue W."/>
            <person name="Luo G."/>
        </authorList>
    </citation>
    <scope>NUCLEOTIDE SEQUENCE [LARGE SCALE GENOMIC DNA]</scope>
    <source>
        <strain evidence="1 2">AF42-21</strain>
    </source>
</reference>
<dbReference type="SUPFAM" id="SSF158745">
    <property type="entry name" value="LanC-like"/>
    <property type="match status" value="1"/>
</dbReference>
<dbReference type="EMBL" id="QRNS01000070">
    <property type="protein sequence ID" value="RHK59118.1"/>
    <property type="molecule type" value="Genomic_DNA"/>
</dbReference>
<gene>
    <name evidence="1" type="ORF">DW054_16560</name>
</gene>
<organism evidence="1 2">
    <name type="scientific">Dorea formicigenerans</name>
    <dbReference type="NCBI Taxonomy" id="39486"/>
    <lineage>
        <taxon>Bacteria</taxon>
        <taxon>Bacillati</taxon>
        <taxon>Bacillota</taxon>
        <taxon>Clostridia</taxon>
        <taxon>Lachnospirales</taxon>
        <taxon>Lachnospiraceae</taxon>
        <taxon>Dorea</taxon>
    </lineage>
</organism>
<evidence type="ECO:0000313" key="2">
    <source>
        <dbReference type="Proteomes" id="UP000284152"/>
    </source>
</evidence>
<dbReference type="Pfam" id="PF05147">
    <property type="entry name" value="LANC_like"/>
    <property type="match status" value="1"/>
</dbReference>
<dbReference type="GO" id="GO:0031179">
    <property type="term" value="P:peptide modification"/>
    <property type="evidence" value="ECO:0007669"/>
    <property type="project" value="InterPro"/>
</dbReference>
<comment type="caution">
    <text evidence="1">The sequence shown here is derived from an EMBL/GenBank/DDBJ whole genome shotgun (WGS) entry which is preliminary data.</text>
</comment>